<comment type="caution">
    <text evidence="1">The sequence shown here is derived from an EMBL/GenBank/DDBJ whole genome shotgun (WGS) entry which is preliminary data.</text>
</comment>
<evidence type="ECO:0000313" key="1">
    <source>
        <dbReference type="EMBL" id="KAK8202190.1"/>
    </source>
</evidence>
<reference evidence="1" key="1">
    <citation type="submission" date="2024-02" db="EMBL/GenBank/DDBJ databases">
        <title>Metagenome Assembled Genome of Zalaria obscura JY119.</title>
        <authorList>
            <person name="Vighnesh L."/>
            <person name="Jagadeeshwari U."/>
            <person name="Venkata Ramana C."/>
            <person name="Sasikala C."/>
        </authorList>
    </citation>
    <scope>NUCLEOTIDE SEQUENCE</scope>
    <source>
        <strain evidence="1">JY119</strain>
    </source>
</reference>
<accession>A0ACC3SAK7</accession>
<name>A0ACC3SAK7_9PEZI</name>
<organism evidence="1 2">
    <name type="scientific">Zalaria obscura</name>
    <dbReference type="NCBI Taxonomy" id="2024903"/>
    <lineage>
        <taxon>Eukaryota</taxon>
        <taxon>Fungi</taxon>
        <taxon>Dikarya</taxon>
        <taxon>Ascomycota</taxon>
        <taxon>Pezizomycotina</taxon>
        <taxon>Dothideomycetes</taxon>
        <taxon>Dothideomycetidae</taxon>
        <taxon>Dothideales</taxon>
        <taxon>Zalariaceae</taxon>
        <taxon>Zalaria</taxon>
    </lineage>
</organism>
<evidence type="ECO:0000313" key="2">
    <source>
        <dbReference type="Proteomes" id="UP001320706"/>
    </source>
</evidence>
<proteinExistence type="predicted"/>
<sequence length="708" mass="78244">MSIWDSFTGRKATSTSQAPPQSDNLQDTAATSTFAPEQFQAQDVSSFLNQPGAFDPSSLHPLAGLNQDTLDYLTLDDGALSDLPGGRSALPSRGWSDDLCYGTGATYLTGLTVGGAWGLAEGLNRLPASSPPKLRLNSALNAITRRGPFLGNSAGVLAMVYNGINSTIGYYRGQHDALNSITAGALSGMLFKSTRGIKPMMISGGLVAGTAGAWALENLESLWGFMGFVDINSRLDSIQMTASVASTKDDPRLRYSLGISSIDAFTGERYEPIDPRVLEMMFRNDPGYYVLSLAGCVYFWWQYHLQSQSHRSSTPRGLRFTLNAPKHLLPHTYARIYHRWMVSSGLHKALLERVFPRHPQTGQVQLHPKFARGVYCARKVLQEQGTIDSARGFLVWTLHTDVEKVEPLWYHDLRADNVLEDLSKVWPLVYPHPGKGFMQVSNKTPNSAMGVSHSPQNKDAHPGIPGKSGISIDSNDPRRIIVPAGSTATETDVDPALQIRATDNQRIYHQYWQKIFTSLRSLSSEGLDLVDLQSLQAIKRPEIYHPPIRGQPVQAHAGAGPLSWHNTEVRKWASEHLIRPHVTPQEYTNFQAKQDEYMRQAGHGNILTRRDVVRSLDEAAPNSSARLPTLQNPSVNPFTQPRAPPAWNEARQDELHKCALQEARADLLYQMACVMEMEHGRVYPQLAAERSMYLGNDAEDVPDAPACV</sequence>
<keyword evidence="2" id="KW-1185">Reference proteome</keyword>
<protein>
    <submittedName>
        <fullName evidence="1">Mitochondrial import inner membrane translocase subunit tim23</fullName>
    </submittedName>
</protein>
<dbReference type="Proteomes" id="UP001320706">
    <property type="component" value="Unassembled WGS sequence"/>
</dbReference>
<dbReference type="EMBL" id="JAMKPW020000033">
    <property type="protein sequence ID" value="KAK8202190.1"/>
    <property type="molecule type" value="Genomic_DNA"/>
</dbReference>
<gene>
    <name evidence="1" type="primary">TIM23</name>
    <name evidence="1" type="ORF">M8818_005717</name>
</gene>